<dbReference type="Proteomes" id="UP001602370">
    <property type="component" value="Unassembled WGS sequence"/>
</dbReference>
<sequence length="79" mass="8792">MGMFRRRRAERREPPPQLVDEAKAHPGGWVYEIDRDMVGDPNGAVPPEAIIGAWQVDACGTLSGDYQANPNYRPRATGR</sequence>
<proteinExistence type="predicted"/>
<reference evidence="2 3" key="1">
    <citation type="submission" date="2024-10" db="EMBL/GenBank/DDBJ databases">
        <title>The Natural Products Discovery Center: Release of the First 8490 Sequenced Strains for Exploring Actinobacteria Biosynthetic Diversity.</title>
        <authorList>
            <person name="Kalkreuter E."/>
            <person name="Kautsar S.A."/>
            <person name="Yang D."/>
            <person name="Bader C.D."/>
            <person name="Teijaro C.N."/>
            <person name="Fluegel L."/>
            <person name="Davis C.M."/>
            <person name="Simpson J.R."/>
            <person name="Lauterbach L."/>
            <person name="Steele A.D."/>
            <person name="Gui C."/>
            <person name="Meng S."/>
            <person name="Li G."/>
            <person name="Viehrig K."/>
            <person name="Ye F."/>
            <person name="Su P."/>
            <person name="Kiefer A.F."/>
            <person name="Nichols A."/>
            <person name="Cepeda A.J."/>
            <person name="Yan W."/>
            <person name="Fan B."/>
            <person name="Jiang Y."/>
            <person name="Adhikari A."/>
            <person name="Zheng C.-J."/>
            <person name="Schuster L."/>
            <person name="Cowan T.M."/>
            <person name="Smanski M.J."/>
            <person name="Chevrette M.G."/>
            <person name="De Carvalho L.P.S."/>
            <person name="Shen B."/>
        </authorList>
    </citation>
    <scope>NUCLEOTIDE SEQUENCE [LARGE SCALE GENOMIC DNA]</scope>
    <source>
        <strain evidence="2 3">NPDC012605</strain>
    </source>
</reference>
<keyword evidence="3" id="KW-1185">Reference proteome</keyword>
<protein>
    <submittedName>
        <fullName evidence="2">Uncharacterized protein</fullName>
    </submittedName>
</protein>
<organism evidence="2 3">
    <name type="scientific">Streptomyces flavochromogenes</name>
    <dbReference type="NCBI Taxonomy" id="68199"/>
    <lineage>
        <taxon>Bacteria</taxon>
        <taxon>Bacillati</taxon>
        <taxon>Actinomycetota</taxon>
        <taxon>Actinomycetes</taxon>
        <taxon>Kitasatosporales</taxon>
        <taxon>Streptomycetaceae</taxon>
        <taxon>Streptomyces</taxon>
    </lineage>
</organism>
<feature type="region of interest" description="Disordered" evidence="1">
    <location>
        <begin position="1"/>
        <end position="25"/>
    </location>
</feature>
<evidence type="ECO:0000256" key="1">
    <source>
        <dbReference type="SAM" id="MobiDB-lite"/>
    </source>
</evidence>
<gene>
    <name evidence="2" type="ORF">ACFY8C_29970</name>
</gene>
<dbReference type="EMBL" id="JBIBDZ010000010">
    <property type="protein sequence ID" value="MFF5922530.1"/>
    <property type="molecule type" value="Genomic_DNA"/>
</dbReference>
<evidence type="ECO:0000313" key="2">
    <source>
        <dbReference type="EMBL" id="MFF5922530.1"/>
    </source>
</evidence>
<feature type="compositionally biased region" description="Basic and acidic residues" evidence="1">
    <location>
        <begin position="10"/>
        <end position="24"/>
    </location>
</feature>
<evidence type="ECO:0000313" key="3">
    <source>
        <dbReference type="Proteomes" id="UP001602370"/>
    </source>
</evidence>
<name>A0ABW6XYE0_9ACTN</name>
<accession>A0ABW6XYE0</accession>
<dbReference type="RefSeq" id="WP_388309835.1">
    <property type="nucleotide sequence ID" value="NZ_JBIBDZ010000010.1"/>
</dbReference>
<comment type="caution">
    <text evidence="2">The sequence shown here is derived from an EMBL/GenBank/DDBJ whole genome shotgun (WGS) entry which is preliminary data.</text>
</comment>